<feature type="region of interest" description="Disordered" evidence="3">
    <location>
        <begin position="152"/>
        <end position="174"/>
    </location>
</feature>
<reference evidence="6" key="1">
    <citation type="journal article" date="2019" name="Int. J. Syst. Evol. Microbiol.">
        <title>The Global Catalogue of Microorganisms (GCM) 10K type strain sequencing project: providing services to taxonomists for standard genome sequencing and annotation.</title>
        <authorList>
            <consortium name="The Broad Institute Genomics Platform"/>
            <consortium name="The Broad Institute Genome Sequencing Center for Infectious Disease"/>
            <person name="Wu L."/>
            <person name="Ma J."/>
        </authorList>
    </citation>
    <scope>NUCLEOTIDE SEQUENCE [LARGE SCALE GENOMIC DNA]</scope>
    <source>
        <strain evidence="6">CGMCC 1.13681</strain>
    </source>
</reference>
<dbReference type="PANTHER" id="PTHR37313:SF1">
    <property type="entry name" value="UPF0749 PROTEIN RV1823"/>
    <property type="match status" value="1"/>
</dbReference>
<dbReference type="Gene3D" id="3.30.70.1880">
    <property type="entry name" value="Protein of unknown function DUF881"/>
    <property type="match status" value="1"/>
</dbReference>
<keyword evidence="2" id="KW-0175">Coiled coil</keyword>
<keyword evidence="4" id="KW-0812">Transmembrane</keyword>
<evidence type="ECO:0000256" key="1">
    <source>
        <dbReference type="ARBA" id="ARBA00009108"/>
    </source>
</evidence>
<proteinExistence type="inferred from homology"/>
<keyword evidence="4" id="KW-0472">Membrane</keyword>
<dbReference type="Proteomes" id="UP001596413">
    <property type="component" value="Unassembled WGS sequence"/>
</dbReference>
<gene>
    <name evidence="5" type="ORF">ACFQLX_01220</name>
</gene>
<evidence type="ECO:0000313" key="5">
    <source>
        <dbReference type="EMBL" id="MFC7216800.1"/>
    </source>
</evidence>
<evidence type="ECO:0000256" key="3">
    <source>
        <dbReference type="SAM" id="MobiDB-lite"/>
    </source>
</evidence>
<organism evidence="5 6">
    <name type="scientific">Streptomyces polyrhachis</name>
    <dbReference type="NCBI Taxonomy" id="1282885"/>
    <lineage>
        <taxon>Bacteria</taxon>
        <taxon>Bacillati</taxon>
        <taxon>Actinomycetota</taxon>
        <taxon>Actinomycetes</taxon>
        <taxon>Kitasatosporales</taxon>
        <taxon>Streptomycetaceae</taxon>
        <taxon>Streptomyces</taxon>
    </lineage>
</organism>
<accession>A0ABW2G7V1</accession>
<keyword evidence="6" id="KW-1185">Reference proteome</keyword>
<protein>
    <submittedName>
        <fullName evidence="5">DUF881 domain-containing protein</fullName>
    </submittedName>
</protein>
<keyword evidence="4" id="KW-1133">Transmembrane helix</keyword>
<dbReference type="InterPro" id="IPR010273">
    <property type="entry name" value="DUF881"/>
</dbReference>
<sequence length="295" mass="30831">MCGMPQQGPERSSEPARARPDASMSLLTEIMEHSLDDGYAEAARRAGAPRSLAVRGAVAAGLALAALIVTVAATQARDAAPVIAKERADLIGRVESETAEADALHDEVDRLRHDLDASRRALDNRGGGALERLGLLSGATEVTGPGIELVVDDSADTASGPGDGPRRSTGFTDTGRLRDRDLQRVVNGLWAAGAEAVCVNGQRLTALSAVRAAGDAIVVDNRPLAPPYKLLAVGDGKRLSRDFQDSADGRYLYVLQENYGIRTRISVREKVALPAAAGLTVRNAQPAPPAGEGTS</sequence>
<feature type="compositionally biased region" description="Basic and acidic residues" evidence="3">
    <location>
        <begin position="11"/>
        <end position="20"/>
    </location>
</feature>
<feature type="coiled-coil region" evidence="2">
    <location>
        <begin position="94"/>
        <end position="121"/>
    </location>
</feature>
<evidence type="ECO:0000256" key="2">
    <source>
        <dbReference type="SAM" id="Coils"/>
    </source>
</evidence>
<name>A0ABW2G7V1_9ACTN</name>
<dbReference type="Pfam" id="PF05949">
    <property type="entry name" value="DUF881"/>
    <property type="match status" value="1"/>
</dbReference>
<dbReference type="PANTHER" id="PTHR37313">
    <property type="entry name" value="UPF0749 PROTEIN RV1825"/>
    <property type="match status" value="1"/>
</dbReference>
<feature type="transmembrane region" description="Helical" evidence="4">
    <location>
        <begin position="52"/>
        <end position="73"/>
    </location>
</feature>
<feature type="region of interest" description="Disordered" evidence="3">
    <location>
        <begin position="1"/>
        <end position="21"/>
    </location>
</feature>
<evidence type="ECO:0000313" key="6">
    <source>
        <dbReference type="Proteomes" id="UP001596413"/>
    </source>
</evidence>
<comment type="caution">
    <text evidence="5">The sequence shown here is derived from an EMBL/GenBank/DDBJ whole genome shotgun (WGS) entry which is preliminary data.</text>
</comment>
<dbReference type="RefSeq" id="WP_386411272.1">
    <property type="nucleotide sequence ID" value="NZ_JBHSZO010000002.1"/>
</dbReference>
<comment type="similarity">
    <text evidence="1">Belongs to the UPF0749 family.</text>
</comment>
<dbReference type="EMBL" id="JBHSZO010000002">
    <property type="protein sequence ID" value="MFC7216800.1"/>
    <property type="molecule type" value="Genomic_DNA"/>
</dbReference>
<evidence type="ECO:0000256" key="4">
    <source>
        <dbReference type="SAM" id="Phobius"/>
    </source>
</evidence>